<evidence type="ECO:0000259" key="6">
    <source>
        <dbReference type="SMART" id="SM00363"/>
    </source>
</evidence>
<dbReference type="InterPro" id="IPR025708">
    <property type="entry name" value="HSP15"/>
</dbReference>
<evidence type="ECO:0000256" key="3">
    <source>
        <dbReference type="ARBA" id="ARBA00023125"/>
    </source>
</evidence>
<evidence type="ECO:0000256" key="2">
    <source>
        <dbReference type="ARBA" id="ARBA00022884"/>
    </source>
</evidence>
<dbReference type="InterPro" id="IPR036986">
    <property type="entry name" value="S4_RNA-bd_sf"/>
</dbReference>
<dbReference type="SUPFAM" id="SSF55174">
    <property type="entry name" value="Alpha-L RNA-binding motif"/>
    <property type="match status" value="1"/>
</dbReference>
<dbReference type="GO" id="GO:0003727">
    <property type="term" value="F:single-stranded RNA binding"/>
    <property type="evidence" value="ECO:0007669"/>
    <property type="project" value="InterPro"/>
</dbReference>
<dbReference type="InterPro" id="IPR002942">
    <property type="entry name" value="S4_RNA-bd"/>
</dbReference>
<reference evidence="7" key="1">
    <citation type="submission" date="2020-12" db="EMBL/GenBank/DDBJ databases">
        <title>Genome public.</title>
        <authorList>
            <person name="Sun Q."/>
        </authorList>
    </citation>
    <scope>NUCLEOTIDE SEQUENCE</scope>
    <source>
        <strain evidence="7">CCM 8863</strain>
    </source>
</reference>
<sequence length="134" mass="14717">MTGAGDTRSVGETGPVRVDAWVWAVRLLKTRQAAGQACKAGHVKVNGGAVKPAQQIVPGDRVRVWVNHRLHEVEVTRTIRKRVGAAVARTCYIDHSPPPPPKEILASVPRRDRGAGRPTKRERRETDRLLGRAP</sequence>
<proteinExistence type="inferred from homology"/>
<dbReference type="GO" id="GO:0034605">
    <property type="term" value="P:cellular response to heat"/>
    <property type="evidence" value="ECO:0007669"/>
    <property type="project" value="InterPro"/>
</dbReference>
<dbReference type="GO" id="GO:0043023">
    <property type="term" value="F:ribosomal large subunit binding"/>
    <property type="evidence" value="ECO:0007669"/>
    <property type="project" value="InterPro"/>
</dbReference>
<feature type="domain" description="RNA-binding S4" evidence="6">
    <location>
        <begin position="16"/>
        <end position="83"/>
    </location>
</feature>
<evidence type="ECO:0000313" key="8">
    <source>
        <dbReference type="Proteomes" id="UP000645966"/>
    </source>
</evidence>
<dbReference type="Proteomes" id="UP000645966">
    <property type="component" value="Unassembled WGS sequence"/>
</dbReference>
<keyword evidence="2 4" id="KW-0694">RNA-binding</keyword>
<evidence type="ECO:0000256" key="4">
    <source>
        <dbReference type="PROSITE-ProRule" id="PRU00182"/>
    </source>
</evidence>
<comment type="caution">
    <text evidence="7">The sequence shown here is derived from an EMBL/GenBank/DDBJ whole genome shotgun (WGS) entry which is preliminary data.</text>
</comment>
<keyword evidence="8" id="KW-1185">Reference proteome</keyword>
<protein>
    <submittedName>
        <fullName evidence="7">RNA-binding S4 domain-containing protein</fullName>
    </submittedName>
</protein>
<gene>
    <name evidence="7" type="ORF">JDV75_05685</name>
</gene>
<dbReference type="PROSITE" id="PS50889">
    <property type="entry name" value="S4"/>
    <property type="match status" value="1"/>
</dbReference>
<dbReference type="Pfam" id="PF01479">
    <property type="entry name" value="S4"/>
    <property type="match status" value="1"/>
</dbReference>
<accession>A0A934I686</accession>
<evidence type="ECO:0000256" key="1">
    <source>
        <dbReference type="ARBA" id="ARBA00008396"/>
    </source>
</evidence>
<dbReference type="SMART" id="SM00363">
    <property type="entry name" value="S4"/>
    <property type="match status" value="1"/>
</dbReference>
<evidence type="ECO:0000256" key="5">
    <source>
        <dbReference type="SAM" id="MobiDB-lite"/>
    </source>
</evidence>
<dbReference type="EMBL" id="JAEIOS010000011">
    <property type="protein sequence ID" value="MBI8989250.1"/>
    <property type="molecule type" value="Genomic_DNA"/>
</dbReference>
<dbReference type="Gene3D" id="3.10.290.10">
    <property type="entry name" value="RNA-binding S4 domain"/>
    <property type="match status" value="1"/>
</dbReference>
<feature type="compositionally biased region" description="Basic and acidic residues" evidence="5">
    <location>
        <begin position="122"/>
        <end position="134"/>
    </location>
</feature>
<dbReference type="GO" id="GO:0003677">
    <property type="term" value="F:DNA binding"/>
    <property type="evidence" value="ECO:0007669"/>
    <property type="project" value="UniProtKB-KW"/>
</dbReference>
<dbReference type="CDD" id="cd00165">
    <property type="entry name" value="S4"/>
    <property type="match status" value="1"/>
</dbReference>
<dbReference type="RefSeq" id="WP_198738249.1">
    <property type="nucleotide sequence ID" value="NZ_JAEIOS010000011.1"/>
</dbReference>
<feature type="region of interest" description="Disordered" evidence="5">
    <location>
        <begin position="92"/>
        <end position="134"/>
    </location>
</feature>
<comment type="similarity">
    <text evidence="1">Belongs to the HSP15 family.</text>
</comment>
<keyword evidence="3" id="KW-0238">DNA-binding</keyword>
<organism evidence="7 8">
    <name type="scientific">Corynebacterium meridianum</name>
    <dbReference type="NCBI Taxonomy" id="2765363"/>
    <lineage>
        <taxon>Bacteria</taxon>
        <taxon>Bacillati</taxon>
        <taxon>Actinomycetota</taxon>
        <taxon>Actinomycetes</taxon>
        <taxon>Mycobacteriales</taxon>
        <taxon>Corynebacteriaceae</taxon>
        <taxon>Corynebacterium</taxon>
    </lineage>
</organism>
<dbReference type="AlphaFoldDB" id="A0A934I686"/>
<dbReference type="PIRSF" id="PIRSF016821">
    <property type="entry name" value="HSP15"/>
    <property type="match status" value="1"/>
</dbReference>
<evidence type="ECO:0000313" key="7">
    <source>
        <dbReference type="EMBL" id="MBI8989250.1"/>
    </source>
</evidence>
<name>A0A934I686_9CORY</name>